<dbReference type="InterPro" id="IPR034161">
    <property type="entry name" value="Pepsin-like_plant"/>
</dbReference>
<reference evidence="10 11" key="1">
    <citation type="submission" date="2018-10" db="EMBL/GenBank/DDBJ databases">
        <title>A high-quality apple genome assembly.</title>
        <authorList>
            <person name="Hu J."/>
        </authorList>
    </citation>
    <scope>NUCLEOTIDE SEQUENCE [LARGE SCALE GENOMIC DNA]</scope>
    <source>
        <strain evidence="11">cv. HFTH1</strain>
        <tissue evidence="10">Young leaf</tissue>
    </source>
</reference>
<dbReference type="GO" id="GO:0004190">
    <property type="term" value="F:aspartic-type endopeptidase activity"/>
    <property type="evidence" value="ECO:0007669"/>
    <property type="project" value="UniProtKB-KW"/>
</dbReference>
<dbReference type="Proteomes" id="UP000290289">
    <property type="component" value="Chromosome 16"/>
</dbReference>
<dbReference type="Gene3D" id="2.40.70.10">
    <property type="entry name" value="Acid Proteases"/>
    <property type="match status" value="2"/>
</dbReference>
<dbReference type="EMBL" id="RDQH01000342">
    <property type="protein sequence ID" value="RXH72260.1"/>
    <property type="molecule type" value="Genomic_DNA"/>
</dbReference>
<dbReference type="PROSITE" id="PS00141">
    <property type="entry name" value="ASP_PROTEASE"/>
    <property type="match status" value="1"/>
</dbReference>
<evidence type="ECO:0000256" key="4">
    <source>
        <dbReference type="ARBA" id="ARBA00022801"/>
    </source>
</evidence>
<keyword evidence="11" id="KW-1185">Reference proteome</keyword>
<feature type="domain" description="Peptidase A1" evidence="9">
    <location>
        <begin position="61"/>
        <end position="443"/>
    </location>
</feature>
<accession>A0A498HNF2</accession>
<keyword evidence="3 7" id="KW-0064">Aspartyl protease</keyword>
<proteinExistence type="inferred from homology"/>
<evidence type="ECO:0000259" key="9">
    <source>
        <dbReference type="PROSITE" id="PS51767"/>
    </source>
</evidence>
<keyword evidence="8" id="KW-0732">Signal</keyword>
<keyword evidence="2 7" id="KW-0645">Protease</keyword>
<dbReference type="FunFam" id="2.40.70.10:FF:000018">
    <property type="entry name" value="Aspartic proteinase-like protein 2"/>
    <property type="match status" value="1"/>
</dbReference>
<dbReference type="InterPro" id="IPR001461">
    <property type="entry name" value="Aspartic_peptidase_A1"/>
</dbReference>
<evidence type="ECO:0000256" key="6">
    <source>
        <dbReference type="PIRSR" id="PIRSR601461-1"/>
    </source>
</evidence>
<dbReference type="SUPFAM" id="SSF50630">
    <property type="entry name" value="Acid proteases"/>
    <property type="match status" value="1"/>
</dbReference>
<dbReference type="InterPro" id="IPR032861">
    <property type="entry name" value="TAXi_N"/>
</dbReference>
<dbReference type="Pfam" id="PF14543">
    <property type="entry name" value="TAXi_N"/>
    <property type="match status" value="1"/>
</dbReference>
<feature type="active site" evidence="6">
    <location>
        <position position="323"/>
    </location>
</feature>
<evidence type="ECO:0000256" key="5">
    <source>
        <dbReference type="ARBA" id="ARBA00023180"/>
    </source>
</evidence>
<evidence type="ECO:0000256" key="3">
    <source>
        <dbReference type="ARBA" id="ARBA00022750"/>
    </source>
</evidence>
<dbReference type="GO" id="GO:0006508">
    <property type="term" value="P:proteolysis"/>
    <property type="evidence" value="ECO:0007669"/>
    <property type="project" value="UniProtKB-KW"/>
</dbReference>
<keyword evidence="4 7" id="KW-0378">Hydrolase</keyword>
<dbReference type="InterPro" id="IPR021109">
    <property type="entry name" value="Peptidase_aspartic_dom_sf"/>
</dbReference>
<protein>
    <recommendedName>
        <fullName evidence="9">Peptidase A1 domain-containing protein</fullName>
    </recommendedName>
</protein>
<dbReference type="PRINTS" id="PR00792">
    <property type="entry name" value="PEPSIN"/>
</dbReference>
<dbReference type="PROSITE" id="PS51767">
    <property type="entry name" value="PEPTIDASE_A1"/>
    <property type="match status" value="1"/>
</dbReference>
<gene>
    <name evidence="10" type="ORF">DVH24_033798</name>
</gene>
<dbReference type="InterPro" id="IPR001969">
    <property type="entry name" value="Aspartic_peptidase_AS"/>
</dbReference>
<feature type="signal peptide" evidence="8">
    <location>
        <begin position="1"/>
        <end position="20"/>
    </location>
</feature>
<dbReference type="Pfam" id="PF14541">
    <property type="entry name" value="TAXi_C"/>
    <property type="match status" value="1"/>
</dbReference>
<feature type="active site" evidence="6">
    <location>
        <position position="79"/>
    </location>
</feature>
<dbReference type="PANTHER" id="PTHR13683:SF875">
    <property type="entry name" value="EUKARYOTIC ASPARTYL PROTEASE FAMILY PROTEIN"/>
    <property type="match status" value="1"/>
</dbReference>
<dbReference type="CDD" id="cd05476">
    <property type="entry name" value="pepsin_A_like_plant"/>
    <property type="match status" value="1"/>
</dbReference>
<organism evidence="10 11">
    <name type="scientific">Malus domestica</name>
    <name type="common">Apple</name>
    <name type="synonym">Pyrus malus</name>
    <dbReference type="NCBI Taxonomy" id="3750"/>
    <lineage>
        <taxon>Eukaryota</taxon>
        <taxon>Viridiplantae</taxon>
        <taxon>Streptophyta</taxon>
        <taxon>Embryophyta</taxon>
        <taxon>Tracheophyta</taxon>
        <taxon>Spermatophyta</taxon>
        <taxon>Magnoliopsida</taxon>
        <taxon>eudicotyledons</taxon>
        <taxon>Gunneridae</taxon>
        <taxon>Pentapetalae</taxon>
        <taxon>rosids</taxon>
        <taxon>fabids</taxon>
        <taxon>Rosales</taxon>
        <taxon>Rosaceae</taxon>
        <taxon>Amygdaloideae</taxon>
        <taxon>Maleae</taxon>
        <taxon>Malus</taxon>
    </lineage>
</organism>
<feature type="chain" id="PRO_5019811544" description="Peptidase A1 domain-containing protein" evidence="8">
    <location>
        <begin position="21"/>
        <end position="493"/>
    </location>
</feature>
<keyword evidence="5" id="KW-0325">Glycoprotein</keyword>
<evidence type="ECO:0000313" key="11">
    <source>
        <dbReference type="Proteomes" id="UP000290289"/>
    </source>
</evidence>
<evidence type="ECO:0000313" key="10">
    <source>
        <dbReference type="EMBL" id="RXH72260.1"/>
    </source>
</evidence>
<dbReference type="InterPro" id="IPR033121">
    <property type="entry name" value="PEPTIDASE_A1"/>
</dbReference>
<dbReference type="InterPro" id="IPR032799">
    <property type="entry name" value="TAXi_C"/>
</dbReference>
<comment type="caution">
    <text evidence="10">The sequence shown here is derived from an EMBL/GenBank/DDBJ whole genome shotgun (WGS) entry which is preliminary data.</text>
</comment>
<sequence length="493" mass="53206">MGACVLFALVVVISIFVVSAGNVFHLHRAFPMNHRVELEQLQAQDTVRHHQFLGGVVKLVYLTKVKIGSPPREFYVLIDTGSEVFWVSCSSCNVCPLFTGLGVNPMKGNPASYMPTAPVYPQPQDLVSMPNAYSFTPISLYDYDNSSTAGLLPCSDGRCKHCSDDSNQCEYNIPYTGGAETTGYFVSDEFSFDMIPVHSQVAHGSSTRIIFGCATTVSGLLARTEVSLNGVLGLSQGPLSVISQLSSRGITPSVFSHCLKGDGNGGGILVLGEILEPSIVYTPLVPKKSYYAINLESIAVNGQILPIDPATFRTSDERATLVDTGTTLAFFVEEAYEPLVHAITSASNFVSLIISGESQCYLIYTSLGKSFPSVTLNFAAGASMTLKPQDYLLYSGSHVGAAMWCLGFKKAHGASRGLTVLGDLILRDKIVVYDLARQQLGWANYNCASPVNFSTPFHPAHRSGSSGSSRDTLIKLLKTGIVLLLMHLFILYM</sequence>
<evidence type="ECO:0000256" key="8">
    <source>
        <dbReference type="SAM" id="SignalP"/>
    </source>
</evidence>
<name>A0A498HNF2_MALDO</name>
<dbReference type="AlphaFoldDB" id="A0A498HNF2"/>
<evidence type="ECO:0000256" key="1">
    <source>
        <dbReference type="ARBA" id="ARBA00007447"/>
    </source>
</evidence>
<comment type="similarity">
    <text evidence="1 7">Belongs to the peptidase A1 family.</text>
</comment>
<dbReference type="PANTHER" id="PTHR13683">
    <property type="entry name" value="ASPARTYL PROTEASES"/>
    <property type="match status" value="1"/>
</dbReference>
<evidence type="ECO:0000256" key="2">
    <source>
        <dbReference type="ARBA" id="ARBA00022670"/>
    </source>
</evidence>
<evidence type="ECO:0000256" key="7">
    <source>
        <dbReference type="RuleBase" id="RU000454"/>
    </source>
</evidence>